<dbReference type="STRING" id="419481.SAMN05216233_10592"/>
<gene>
    <name evidence="1" type="ORF">SAMN05216233_10592</name>
</gene>
<reference evidence="1 2" key="1">
    <citation type="submission" date="2016-10" db="EMBL/GenBank/DDBJ databases">
        <authorList>
            <person name="de Groot N.N."/>
        </authorList>
    </citation>
    <scope>NUCLEOTIDE SEQUENCE [LARGE SCALE GENOMIC DNA]</scope>
    <source>
        <strain evidence="1 2">AA1</strain>
    </source>
</reference>
<dbReference type="AlphaFoldDB" id="A0A1G5E0T2"/>
<dbReference type="OrthoDB" id="5518440at2"/>
<name>A0A1G5E0T2_9BACT</name>
<sequence>MSATTDHDERRCARHPEREGRYYCSKYGRYLCDECVSCADPKLYCKYRSQCIIWELERYGDSGTRAR</sequence>
<evidence type="ECO:0000313" key="2">
    <source>
        <dbReference type="Proteomes" id="UP000198870"/>
    </source>
</evidence>
<dbReference type="Proteomes" id="UP000198870">
    <property type="component" value="Unassembled WGS sequence"/>
</dbReference>
<dbReference type="EMBL" id="FMUX01000005">
    <property type="protein sequence ID" value="SCY20331.1"/>
    <property type="molecule type" value="Genomic_DNA"/>
</dbReference>
<proteinExistence type="predicted"/>
<protein>
    <recommendedName>
        <fullName evidence="3">B box-type domain-containing protein</fullName>
    </recommendedName>
</protein>
<organism evidence="1 2">
    <name type="scientific">Desulfoluna spongiiphila</name>
    <dbReference type="NCBI Taxonomy" id="419481"/>
    <lineage>
        <taxon>Bacteria</taxon>
        <taxon>Pseudomonadati</taxon>
        <taxon>Thermodesulfobacteriota</taxon>
        <taxon>Desulfobacteria</taxon>
        <taxon>Desulfobacterales</taxon>
        <taxon>Desulfolunaceae</taxon>
        <taxon>Desulfoluna</taxon>
    </lineage>
</organism>
<dbReference type="RefSeq" id="WP_092210262.1">
    <property type="nucleotide sequence ID" value="NZ_FMUX01000005.1"/>
</dbReference>
<dbReference type="SUPFAM" id="SSF57845">
    <property type="entry name" value="B-box zinc-binding domain"/>
    <property type="match status" value="1"/>
</dbReference>
<accession>A0A1G5E0T2</accession>
<keyword evidence="2" id="KW-1185">Reference proteome</keyword>
<evidence type="ECO:0000313" key="1">
    <source>
        <dbReference type="EMBL" id="SCY20331.1"/>
    </source>
</evidence>
<evidence type="ECO:0008006" key="3">
    <source>
        <dbReference type="Google" id="ProtNLM"/>
    </source>
</evidence>